<accession>A0A3N1P2K0</accession>
<dbReference type="Pfam" id="PF05960">
    <property type="entry name" value="DUF885"/>
    <property type="match status" value="1"/>
</dbReference>
<dbReference type="STRING" id="584787.GCA_001247655_01635"/>
<protein>
    <submittedName>
        <fullName evidence="1">Uncharacterized protein (DUF885 family)</fullName>
    </submittedName>
</protein>
<proteinExistence type="predicted"/>
<comment type="caution">
    <text evidence="1">The sequence shown here is derived from an EMBL/GenBank/DDBJ whole genome shotgun (WGS) entry which is preliminary data.</text>
</comment>
<dbReference type="Proteomes" id="UP000268033">
    <property type="component" value="Unassembled WGS sequence"/>
</dbReference>
<evidence type="ECO:0000313" key="2">
    <source>
        <dbReference type="Proteomes" id="UP000268033"/>
    </source>
</evidence>
<dbReference type="PANTHER" id="PTHR33361">
    <property type="entry name" value="GLR0591 PROTEIN"/>
    <property type="match status" value="1"/>
</dbReference>
<dbReference type="RefSeq" id="WP_123422317.1">
    <property type="nucleotide sequence ID" value="NZ_RJUL01000009.1"/>
</dbReference>
<dbReference type="PANTHER" id="PTHR33361:SF2">
    <property type="entry name" value="DUF885 DOMAIN-CONTAINING PROTEIN"/>
    <property type="match status" value="1"/>
</dbReference>
<organism evidence="1 2">
    <name type="scientific">Gallaecimonas pentaromativorans</name>
    <dbReference type="NCBI Taxonomy" id="584787"/>
    <lineage>
        <taxon>Bacteria</taxon>
        <taxon>Pseudomonadati</taxon>
        <taxon>Pseudomonadota</taxon>
        <taxon>Gammaproteobacteria</taxon>
        <taxon>Enterobacterales</taxon>
        <taxon>Gallaecimonadaceae</taxon>
        <taxon>Gallaecimonas</taxon>
    </lineage>
</organism>
<gene>
    <name evidence="1" type="ORF">EDC28_109165</name>
</gene>
<dbReference type="EMBL" id="RJUL01000009">
    <property type="protein sequence ID" value="ROQ22675.1"/>
    <property type="molecule type" value="Genomic_DNA"/>
</dbReference>
<evidence type="ECO:0000313" key="1">
    <source>
        <dbReference type="EMBL" id="ROQ22675.1"/>
    </source>
</evidence>
<sequence>MKKSLLALSLVSCLGVAEPAWVTQSNSYAQPVLEEMAKYSPEMGSSLGLEQFDTQAQVLSQAAYEASMKDGEALLVRLKGELAKESDPRVKQDLGIMIGSVEQSLASAKLKHDALLPYENLGETIFQGLQVLLDERNSAERKARAVERLKAYVGLAGKPSLVSQAESYTEASLANPKLLGPYQRELDQDLANTPRYLAGIKQLFEANHIAGWQDAYKTLSEQLTSYDTWLKAKVEPRARTSFVLPEALYANALKDVGVDMAPDELIQRALFGFAEIRDEMQSLAAIIAKQKGLKSSDYRDVLKVLKKDQITGKAILPFYEKRLAAIEDMVREHHIVTLPNRKANIRLASEAESASIPAPHMNPPRLIGNTGEYGEFVLPLNNPNAGGKKQDDFTAKAFSWTLTIHEARPGHELQFSNMVENGVSQARAIFAFNSANAEGWALYSEAIMKQYLPLDGQLFSLQARLQRAARAFLDPMLNLGMISPADAKRVLVQDVGLSEPFADAEVDRYTFRMPGQATSYYYGYMELRQLRTEVELKLKDKFNQQAFHDFILAQGLLPPKLLKKAVLEDFVPKYL</sequence>
<keyword evidence="2" id="KW-1185">Reference proteome</keyword>
<dbReference type="AlphaFoldDB" id="A0A3N1P2K0"/>
<dbReference type="InterPro" id="IPR010281">
    <property type="entry name" value="DUF885"/>
</dbReference>
<reference evidence="1 2" key="1">
    <citation type="submission" date="2018-11" db="EMBL/GenBank/DDBJ databases">
        <title>Genomic Encyclopedia of Type Strains, Phase IV (KMG-IV): sequencing the most valuable type-strain genomes for metagenomic binning, comparative biology and taxonomic classification.</title>
        <authorList>
            <person name="Goeker M."/>
        </authorList>
    </citation>
    <scope>NUCLEOTIDE SEQUENCE [LARGE SCALE GENOMIC DNA]</scope>
    <source>
        <strain evidence="1 2">DSM 21945</strain>
    </source>
</reference>
<name>A0A3N1P2K0_9GAMM</name>